<keyword evidence="2" id="KW-0812">Transmembrane</keyword>
<keyword evidence="2" id="KW-1133">Transmembrane helix</keyword>
<sequence length="88" mass="8584">MSGMAAFMVAVGGTSLICYFLMTRVQSRKARREGASNGASSGFGANNSSGTDSWNLFSWGGESPSSQDSASSSDGGGDSGGGGGGSGD</sequence>
<dbReference type="EMBL" id="JAAVLW010000009">
    <property type="protein sequence ID" value="NOJ50040.1"/>
    <property type="molecule type" value="Genomic_DNA"/>
</dbReference>
<comment type="caution">
    <text evidence="3">The sequence shown here is derived from an EMBL/GenBank/DDBJ whole genome shotgun (WGS) entry which is preliminary data.</text>
</comment>
<evidence type="ECO:0000313" key="4">
    <source>
        <dbReference type="Proteomes" id="UP000528734"/>
    </source>
</evidence>
<gene>
    <name evidence="3" type="ORF">HCN50_27955</name>
</gene>
<reference evidence="3 4" key="1">
    <citation type="submission" date="2020-03" db="EMBL/GenBank/DDBJ databases">
        <title>Bradyrhizobium diversity isolated from nodules of Muelleranthus trifoliolatus.</title>
        <authorList>
            <person name="Klepa M."/>
            <person name="Helene L."/>
            <person name="Hungria M."/>
        </authorList>
    </citation>
    <scope>NUCLEOTIDE SEQUENCE [LARGE SCALE GENOMIC DNA]</scope>
    <source>
        <strain evidence="3 4">WSM 1744</strain>
    </source>
</reference>
<proteinExistence type="predicted"/>
<dbReference type="AlphaFoldDB" id="A0A7Y4M5F5"/>
<feature type="transmembrane region" description="Helical" evidence="2">
    <location>
        <begin position="6"/>
        <end position="22"/>
    </location>
</feature>
<feature type="compositionally biased region" description="Gly residues" evidence="1">
    <location>
        <begin position="74"/>
        <end position="88"/>
    </location>
</feature>
<accession>A0A7Y4M5F5</accession>
<organism evidence="3 4">
    <name type="scientific">Bradyrhizobium archetypum</name>
    <dbReference type="NCBI Taxonomy" id="2721160"/>
    <lineage>
        <taxon>Bacteria</taxon>
        <taxon>Pseudomonadati</taxon>
        <taxon>Pseudomonadota</taxon>
        <taxon>Alphaproteobacteria</taxon>
        <taxon>Hyphomicrobiales</taxon>
        <taxon>Nitrobacteraceae</taxon>
        <taxon>Bradyrhizobium</taxon>
    </lineage>
</organism>
<feature type="compositionally biased region" description="Low complexity" evidence="1">
    <location>
        <begin position="60"/>
        <end position="73"/>
    </location>
</feature>
<keyword evidence="4" id="KW-1185">Reference proteome</keyword>
<name>A0A7Y4M5F5_9BRAD</name>
<evidence type="ECO:0000256" key="1">
    <source>
        <dbReference type="SAM" id="MobiDB-lite"/>
    </source>
</evidence>
<keyword evidence="2" id="KW-0472">Membrane</keyword>
<feature type="region of interest" description="Disordered" evidence="1">
    <location>
        <begin position="53"/>
        <end position="88"/>
    </location>
</feature>
<dbReference type="Proteomes" id="UP000528734">
    <property type="component" value="Unassembled WGS sequence"/>
</dbReference>
<evidence type="ECO:0000313" key="3">
    <source>
        <dbReference type="EMBL" id="NOJ50040.1"/>
    </source>
</evidence>
<dbReference type="RefSeq" id="WP_171713091.1">
    <property type="nucleotide sequence ID" value="NZ_JAAVLW010000009.1"/>
</dbReference>
<protein>
    <submittedName>
        <fullName evidence="3">Uncharacterized protein</fullName>
    </submittedName>
</protein>
<evidence type="ECO:0000256" key="2">
    <source>
        <dbReference type="SAM" id="Phobius"/>
    </source>
</evidence>